<feature type="domain" description="Metallo-beta-lactamase" evidence="1">
    <location>
        <begin position="15"/>
        <end position="101"/>
    </location>
</feature>
<dbReference type="Gene3D" id="3.60.15.10">
    <property type="entry name" value="Ribonuclease Z/Hydroxyacylglutathione hydrolase-like"/>
    <property type="match status" value="1"/>
</dbReference>
<protein>
    <submittedName>
        <fullName evidence="2">MBL fold metallo-hydrolase</fullName>
    </submittedName>
</protein>
<accession>A0AAU6SQA6</accession>
<dbReference type="AlphaFoldDB" id="A0AAU6SQA6"/>
<dbReference type="PANTHER" id="PTHR30619:SF1">
    <property type="entry name" value="RECOMBINATION PROTEIN 2"/>
    <property type="match status" value="1"/>
</dbReference>
<evidence type="ECO:0000313" key="2">
    <source>
        <dbReference type="EMBL" id="XAG22094.1"/>
    </source>
</evidence>
<dbReference type="InterPro" id="IPR052159">
    <property type="entry name" value="Competence_DNA_uptake"/>
</dbReference>
<gene>
    <name evidence="2" type="ORF">MRN70_04610</name>
</gene>
<dbReference type="Pfam" id="PF00753">
    <property type="entry name" value="Lactamase_B"/>
    <property type="match status" value="1"/>
</dbReference>
<proteinExistence type="predicted"/>
<organism evidence="2">
    <name type="scientific">bacterium 19PA01SH03</name>
    <dbReference type="NCBI Taxonomy" id="2920705"/>
    <lineage>
        <taxon>Bacteria</taxon>
    </lineage>
</organism>
<evidence type="ECO:0000259" key="1">
    <source>
        <dbReference type="Pfam" id="PF00753"/>
    </source>
</evidence>
<reference evidence="2" key="1">
    <citation type="submission" date="2022-03" db="EMBL/GenBank/DDBJ databases">
        <title>Sea Food Isolates.</title>
        <authorList>
            <person name="Li c."/>
        </authorList>
    </citation>
    <scope>NUCLEOTIDE SEQUENCE</scope>
    <source>
        <strain evidence="2">19PA01SH03</strain>
    </source>
</reference>
<sequence length="321" mass="35838">MANGFCIELLKAKTGDSFIVECGDEALFVDGGTRSTAKYLKRYLQESGSSKLKGVFVTHVDRDHIGGIAKLYSQFGNYVPKTAPVYMNHPQLISVCDNQNGLVTFEDGDNLKDLLLKNGYRLEEATTGKTINTDKIRVEVLSPDTVVASKLFKNWEKFDKDDGLVSSDFIEVDCLKEPLEPKNNLLSDIINASSISFIVKYEGKAALFLSDTIPEVITNNLNSKTKFDVVKVSHHGSKHNTSMELLKKIDCNNFIISTNGPRSYGHPNADTISRLILSCINHGYSECNLIFNYQKVRDRILIKNIPEGFHVNLIYSESITL</sequence>
<name>A0AAU6SQA6_UNCXX</name>
<dbReference type="EMBL" id="CP095338">
    <property type="protein sequence ID" value="XAG22094.1"/>
    <property type="molecule type" value="Genomic_DNA"/>
</dbReference>
<dbReference type="PANTHER" id="PTHR30619">
    <property type="entry name" value="DNA INTERNALIZATION/COMPETENCE PROTEIN COMEC/REC2"/>
    <property type="match status" value="1"/>
</dbReference>
<dbReference type="InterPro" id="IPR001279">
    <property type="entry name" value="Metallo-B-lactamas"/>
</dbReference>
<dbReference type="InterPro" id="IPR036866">
    <property type="entry name" value="RibonucZ/Hydroxyglut_hydro"/>
</dbReference>
<dbReference type="SUPFAM" id="SSF56281">
    <property type="entry name" value="Metallo-hydrolase/oxidoreductase"/>
    <property type="match status" value="1"/>
</dbReference>